<comment type="caution">
    <text evidence="1">The sequence shown here is derived from an EMBL/GenBank/DDBJ whole genome shotgun (WGS) entry which is preliminary data.</text>
</comment>
<dbReference type="InterPro" id="IPR009843">
    <property type="entry name" value="DUF1403"/>
</dbReference>
<evidence type="ECO:0000313" key="2">
    <source>
        <dbReference type="Proteomes" id="UP000295043"/>
    </source>
</evidence>
<evidence type="ECO:0000313" key="1">
    <source>
        <dbReference type="EMBL" id="TCN28670.1"/>
    </source>
</evidence>
<organism evidence="1 2">
    <name type="scientific">Sinorhizobium americanum</name>
    <dbReference type="NCBI Taxonomy" id="194963"/>
    <lineage>
        <taxon>Bacteria</taxon>
        <taxon>Pseudomonadati</taxon>
        <taxon>Pseudomonadota</taxon>
        <taxon>Alphaproteobacteria</taxon>
        <taxon>Hyphomicrobiales</taxon>
        <taxon>Rhizobiaceae</taxon>
        <taxon>Sinorhizobium/Ensifer group</taxon>
        <taxon>Sinorhizobium</taxon>
    </lineage>
</organism>
<dbReference type="AlphaFoldDB" id="A0A4V2REH3"/>
<proteinExistence type="predicted"/>
<protein>
    <submittedName>
        <fullName evidence="1">Uncharacterized protein DUF1403</fullName>
    </submittedName>
</protein>
<dbReference type="Pfam" id="PF07183">
    <property type="entry name" value="DUF1403"/>
    <property type="match status" value="1"/>
</dbReference>
<dbReference type="Proteomes" id="UP000295043">
    <property type="component" value="Unassembled WGS sequence"/>
</dbReference>
<gene>
    <name evidence="1" type="ORF">EV184_11253</name>
</gene>
<name>A0A4V2REH3_9HYPH</name>
<dbReference type="EMBL" id="SLVU01000012">
    <property type="protein sequence ID" value="TCN28670.1"/>
    <property type="molecule type" value="Genomic_DNA"/>
</dbReference>
<sequence>MLNGMDSQPRSSLATPIAPAAVPLLPAWATLRQHDLDEAEADAAFAAGVALKSLDDLVRAEPAWAGCWRQRLALKCAQSAVQLIGRSEGEAGLRDAVLLTAPGDDPGPAGALVLAYQRLAAKKRTIGSKVLQELAALIGLRSEGLSELTDLFDAALQPSRTIPFAVADLVAKICAARPDAEILAWWLADRLLAEKLGWECGLPLMMGERYGAAFKTIGGRGRVRPGEPGFGRAVCLALAAGTVEALRQANDIGRRAETLLAAAPKLRTKGAGVVIQKLLDEDAVAASAPGSHLSRWAATRLFERLQNFGAVRELSGRTSFRIFGL</sequence>
<reference evidence="1 2" key="1">
    <citation type="submission" date="2019-03" db="EMBL/GenBank/DDBJ databases">
        <title>Genomic Encyclopedia of Type Strains, Phase IV (KMG-V): Genome sequencing to study the core and pangenomes of soil and plant-associated prokaryotes.</title>
        <authorList>
            <person name="Whitman W."/>
        </authorList>
    </citation>
    <scope>NUCLEOTIDE SEQUENCE [LARGE SCALE GENOMIC DNA]</scope>
    <source>
        <strain evidence="1 2">23C40</strain>
    </source>
</reference>
<accession>A0A4V2REH3</accession>